<evidence type="ECO:0000256" key="10">
    <source>
        <dbReference type="SAM" id="Phobius"/>
    </source>
</evidence>
<protein>
    <submittedName>
        <fullName evidence="11">General secretion pathway protein M</fullName>
    </submittedName>
</protein>
<evidence type="ECO:0000256" key="9">
    <source>
        <dbReference type="ARBA" id="ARBA00023136"/>
    </source>
</evidence>
<dbReference type="Pfam" id="PF04612">
    <property type="entry name" value="T2SSM"/>
    <property type="match status" value="1"/>
</dbReference>
<evidence type="ECO:0000256" key="6">
    <source>
        <dbReference type="ARBA" id="ARBA00022692"/>
    </source>
</evidence>
<dbReference type="GO" id="GO:0015627">
    <property type="term" value="C:type II protein secretion system complex"/>
    <property type="evidence" value="ECO:0007669"/>
    <property type="project" value="InterPro"/>
</dbReference>
<reference evidence="11 12" key="1">
    <citation type="submission" date="2020-08" db="EMBL/GenBank/DDBJ databases">
        <title>Genomic Encyclopedia of Type Strains, Phase IV (KMG-IV): sequencing the most valuable type-strain genomes for metagenomic binning, comparative biology and taxonomic classification.</title>
        <authorList>
            <person name="Goeker M."/>
        </authorList>
    </citation>
    <scope>NUCLEOTIDE SEQUENCE [LARGE SCALE GENOMIC DNA]</scope>
    <source>
        <strain evidence="11 12">DSM 23240</strain>
    </source>
</reference>
<evidence type="ECO:0000256" key="4">
    <source>
        <dbReference type="ARBA" id="ARBA00022475"/>
    </source>
</evidence>
<dbReference type="EMBL" id="JACHHQ010000006">
    <property type="protein sequence ID" value="MBB5201012.1"/>
    <property type="molecule type" value="Genomic_DNA"/>
</dbReference>
<evidence type="ECO:0000256" key="3">
    <source>
        <dbReference type="ARBA" id="ARBA00022448"/>
    </source>
</evidence>
<comment type="similarity">
    <text evidence="2">Belongs to the GSP M family.</text>
</comment>
<dbReference type="InterPro" id="IPR023229">
    <property type="entry name" value="T2SS_M_periplasmic_sf"/>
</dbReference>
<evidence type="ECO:0000256" key="2">
    <source>
        <dbReference type="ARBA" id="ARBA00010637"/>
    </source>
</evidence>
<comment type="subcellular location">
    <subcellularLocation>
        <location evidence="1">Cell inner membrane</location>
        <topology evidence="1">Single-pass membrane protein</topology>
    </subcellularLocation>
</comment>
<evidence type="ECO:0000256" key="7">
    <source>
        <dbReference type="ARBA" id="ARBA00022927"/>
    </source>
</evidence>
<evidence type="ECO:0000256" key="5">
    <source>
        <dbReference type="ARBA" id="ARBA00022519"/>
    </source>
</evidence>
<keyword evidence="8 10" id="KW-1133">Transmembrane helix</keyword>
<dbReference type="AlphaFoldDB" id="A0A840RV14"/>
<keyword evidence="4" id="KW-1003">Cell membrane</keyword>
<gene>
    <name evidence="11" type="ORF">HNR39_002861</name>
</gene>
<keyword evidence="6 10" id="KW-0812">Transmembrane</keyword>
<dbReference type="GO" id="GO:0015628">
    <property type="term" value="P:protein secretion by the type II secretion system"/>
    <property type="evidence" value="ECO:0007669"/>
    <property type="project" value="InterPro"/>
</dbReference>
<keyword evidence="3" id="KW-0813">Transport</keyword>
<evidence type="ECO:0000313" key="12">
    <source>
        <dbReference type="Proteomes" id="UP000571084"/>
    </source>
</evidence>
<comment type="caution">
    <text evidence="11">The sequence shown here is derived from an EMBL/GenBank/DDBJ whole genome shotgun (WGS) entry which is preliminary data.</text>
</comment>
<dbReference type="Proteomes" id="UP000571084">
    <property type="component" value="Unassembled WGS sequence"/>
</dbReference>
<dbReference type="InterPro" id="IPR007690">
    <property type="entry name" value="T2SS_GspM"/>
</dbReference>
<evidence type="ECO:0000256" key="8">
    <source>
        <dbReference type="ARBA" id="ARBA00022989"/>
    </source>
</evidence>
<proteinExistence type="inferred from homology"/>
<dbReference type="RefSeq" id="WP_168056841.1">
    <property type="nucleotide sequence ID" value="NZ_JAAOZT010000012.1"/>
</dbReference>
<sequence length="180" mass="19610">MSTSSSKHPTIGKLQASLGSFWAQRNRSERRLLTSLIVFIVVALVYLTFVDPARQGRTRLQKELPTLHQQSAELQALIAKAAALPARQASANILPLSKDTLEASIKSKGLNPQSVIVNGETAKVQFSGVAFAALFDWLNDAQKNAHWQVSEANVNASSGRDVQSDSVNATITLLQQHHEQ</sequence>
<keyword evidence="12" id="KW-1185">Reference proteome</keyword>
<organism evidence="11 12">
    <name type="scientific">Glaciimonas immobilis</name>
    <dbReference type="NCBI Taxonomy" id="728004"/>
    <lineage>
        <taxon>Bacteria</taxon>
        <taxon>Pseudomonadati</taxon>
        <taxon>Pseudomonadota</taxon>
        <taxon>Betaproteobacteria</taxon>
        <taxon>Burkholderiales</taxon>
        <taxon>Oxalobacteraceae</taxon>
        <taxon>Glaciimonas</taxon>
    </lineage>
</organism>
<dbReference type="Gene3D" id="3.30.1360.100">
    <property type="entry name" value="General secretion pathway protein M, EpsM"/>
    <property type="match status" value="1"/>
</dbReference>
<keyword evidence="7" id="KW-0653">Protein transport</keyword>
<dbReference type="SUPFAM" id="SSF103054">
    <property type="entry name" value="General secretion pathway protein M, EpsM"/>
    <property type="match status" value="1"/>
</dbReference>
<keyword evidence="5" id="KW-0997">Cell inner membrane</keyword>
<keyword evidence="9 10" id="KW-0472">Membrane</keyword>
<evidence type="ECO:0000313" key="11">
    <source>
        <dbReference type="EMBL" id="MBB5201012.1"/>
    </source>
</evidence>
<accession>A0A840RV14</accession>
<name>A0A840RV14_9BURK</name>
<feature type="transmembrane region" description="Helical" evidence="10">
    <location>
        <begin position="32"/>
        <end position="49"/>
    </location>
</feature>
<evidence type="ECO:0000256" key="1">
    <source>
        <dbReference type="ARBA" id="ARBA00004377"/>
    </source>
</evidence>
<dbReference type="GO" id="GO:0005886">
    <property type="term" value="C:plasma membrane"/>
    <property type="evidence" value="ECO:0007669"/>
    <property type="project" value="UniProtKB-SubCell"/>
</dbReference>